<accession>A0A2G5CZZ8</accession>
<evidence type="ECO:0000313" key="5">
    <source>
        <dbReference type="EMBL" id="PIA36846.1"/>
    </source>
</evidence>
<feature type="compositionally biased region" description="Basic and acidic residues" evidence="3">
    <location>
        <begin position="595"/>
        <end position="606"/>
    </location>
</feature>
<dbReference type="FunFam" id="1.20.58.120:FF:000010">
    <property type="entry name" value="BAG family molecular chaperone regulator 6"/>
    <property type="match status" value="1"/>
</dbReference>
<dbReference type="InParanoid" id="A0A2G5CZZ8"/>
<dbReference type="PANTHER" id="PTHR33322:SF16">
    <property type="entry name" value="BAG FAMILY MOLECULAR CHAPERONE REGULATOR 6"/>
    <property type="match status" value="1"/>
</dbReference>
<evidence type="ECO:0000259" key="4">
    <source>
        <dbReference type="PROSITE" id="PS51035"/>
    </source>
</evidence>
<dbReference type="OrthoDB" id="787121at2759"/>
<feature type="compositionally biased region" description="Basic and acidic residues" evidence="3">
    <location>
        <begin position="873"/>
        <end position="882"/>
    </location>
</feature>
<keyword evidence="6" id="KW-1185">Reference proteome</keyword>
<reference evidence="5 6" key="1">
    <citation type="submission" date="2017-09" db="EMBL/GenBank/DDBJ databases">
        <title>WGS assembly of Aquilegia coerulea Goldsmith.</title>
        <authorList>
            <person name="Hodges S."/>
            <person name="Kramer E."/>
            <person name="Nordborg M."/>
            <person name="Tomkins J."/>
            <person name="Borevitz J."/>
            <person name="Derieg N."/>
            <person name="Yan J."/>
            <person name="Mihaltcheva S."/>
            <person name="Hayes R.D."/>
            <person name="Rokhsar D."/>
        </authorList>
    </citation>
    <scope>NUCLEOTIDE SEQUENCE [LARGE SCALE GENOMIC DNA]</scope>
    <source>
        <strain evidence="6">cv. Goldsmith</strain>
    </source>
</reference>
<feature type="compositionally biased region" description="Low complexity" evidence="3">
    <location>
        <begin position="444"/>
        <end position="454"/>
    </location>
</feature>
<feature type="coiled-coil region" evidence="2">
    <location>
        <begin position="991"/>
        <end position="1039"/>
    </location>
</feature>
<dbReference type="AlphaFoldDB" id="A0A2G5CZZ8"/>
<dbReference type="FunCoup" id="A0A2G5CZZ8">
    <property type="interactions" value="86"/>
</dbReference>
<evidence type="ECO:0000256" key="3">
    <source>
        <dbReference type="SAM" id="MobiDB-lite"/>
    </source>
</evidence>
<feature type="region of interest" description="Disordered" evidence="3">
    <location>
        <begin position="438"/>
        <end position="459"/>
    </location>
</feature>
<dbReference type="Proteomes" id="UP000230069">
    <property type="component" value="Unassembled WGS sequence"/>
</dbReference>
<dbReference type="InterPro" id="IPR036533">
    <property type="entry name" value="BAG_dom_sf"/>
</dbReference>
<dbReference type="GO" id="GO:0009506">
    <property type="term" value="C:plasmodesma"/>
    <property type="evidence" value="ECO:0007669"/>
    <property type="project" value="TreeGrafter"/>
</dbReference>
<dbReference type="GO" id="GO:0006457">
    <property type="term" value="P:protein folding"/>
    <property type="evidence" value="ECO:0007669"/>
    <property type="project" value="TreeGrafter"/>
</dbReference>
<dbReference type="InterPro" id="IPR040400">
    <property type="entry name" value="BAG5/6/7/8"/>
</dbReference>
<proteinExistence type="predicted"/>
<organism evidence="5 6">
    <name type="scientific">Aquilegia coerulea</name>
    <name type="common">Rocky mountain columbine</name>
    <dbReference type="NCBI Taxonomy" id="218851"/>
    <lineage>
        <taxon>Eukaryota</taxon>
        <taxon>Viridiplantae</taxon>
        <taxon>Streptophyta</taxon>
        <taxon>Embryophyta</taxon>
        <taxon>Tracheophyta</taxon>
        <taxon>Spermatophyta</taxon>
        <taxon>Magnoliopsida</taxon>
        <taxon>Ranunculales</taxon>
        <taxon>Ranunculaceae</taxon>
        <taxon>Thalictroideae</taxon>
        <taxon>Aquilegia</taxon>
    </lineage>
</organism>
<feature type="region of interest" description="Disordered" evidence="3">
    <location>
        <begin position="595"/>
        <end position="616"/>
    </location>
</feature>
<feature type="compositionally biased region" description="Polar residues" evidence="3">
    <location>
        <begin position="776"/>
        <end position="790"/>
    </location>
</feature>
<dbReference type="PANTHER" id="PTHR33322">
    <property type="entry name" value="BAG DOMAIN CONTAINING PROTEIN, EXPRESSED"/>
    <property type="match status" value="1"/>
</dbReference>
<protein>
    <recommendedName>
        <fullName evidence="4">BAG domain-containing protein</fullName>
    </recommendedName>
</protein>
<dbReference type="InterPro" id="IPR003103">
    <property type="entry name" value="BAG_domain"/>
</dbReference>
<keyword evidence="1" id="KW-0143">Chaperone</keyword>
<dbReference type="SMART" id="SM00264">
    <property type="entry name" value="BAG"/>
    <property type="match status" value="1"/>
</dbReference>
<feature type="compositionally biased region" description="Basic and acidic residues" evidence="3">
    <location>
        <begin position="756"/>
        <end position="773"/>
    </location>
</feature>
<feature type="region of interest" description="Disordered" evidence="3">
    <location>
        <begin position="286"/>
        <end position="316"/>
    </location>
</feature>
<dbReference type="Gene3D" id="1.20.58.120">
    <property type="entry name" value="BAG domain"/>
    <property type="match status" value="1"/>
</dbReference>
<dbReference type="PROSITE" id="PS51035">
    <property type="entry name" value="BAG"/>
    <property type="match status" value="1"/>
</dbReference>
<dbReference type="SUPFAM" id="SSF63491">
    <property type="entry name" value="BAG domain"/>
    <property type="match status" value="1"/>
</dbReference>
<feature type="compositionally biased region" description="Basic and acidic residues" evidence="3">
    <location>
        <begin position="796"/>
        <end position="811"/>
    </location>
</feature>
<feature type="region of interest" description="Disordered" evidence="3">
    <location>
        <begin position="331"/>
        <end position="412"/>
    </location>
</feature>
<dbReference type="PROSITE" id="PS50096">
    <property type="entry name" value="IQ"/>
    <property type="match status" value="1"/>
</dbReference>
<evidence type="ECO:0000256" key="1">
    <source>
        <dbReference type="ARBA" id="ARBA00023186"/>
    </source>
</evidence>
<dbReference type="CDD" id="cd23767">
    <property type="entry name" value="IQCD"/>
    <property type="match status" value="1"/>
</dbReference>
<feature type="domain" description="BAG" evidence="4">
    <location>
        <begin position="518"/>
        <end position="595"/>
    </location>
</feature>
<dbReference type="STRING" id="218851.A0A2G5CZZ8"/>
<feature type="region of interest" description="Disordered" evidence="3">
    <location>
        <begin position="704"/>
        <end position="937"/>
    </location>
</feature>
<evidence type="ECO:0000256" key="2">
    <source>
        <dbReference type="SAM" id="Coils"/>
    </source>
</evidence>
<feature type="compositionally biased region" description="Basic and acidic residues" evidence="3">
    <location>
        <begin position="710"/>
        <end position="722"/>
    </location>
</feature>
<keyword evidence="2" id="KW-0175">Coiled coil</keyword>
<evidence type="ECO:0000313" key="6">
    <source>
        <dbReference type="Proteomes" id="UP000230069"/>
    </source>
</evidence>
<gene>
    <name evidence="5" type="ORF">AQUCO_03200068v1</name>
</gene>
<sequence>MDQQPQTSHIPYLPNNYYPNWEVNPQLKPDSIASYGPWSYGTGVGYPNSMECLGCCSHMYPPGYYTVRPPHSHLPAPCPFYYHEPYTPYAPHLYPPMQQPRYEYHKDMLERHCCGCPNHVFDKKEDKGVKIEEYEPEICKKDSADLLASAKGQSNWQYPFVMLPPEYLKKNGVLKSLEEIDPKVLKGWYPFGMENDSESGKPSGSLSKNRLFLPEVKDVKSLQPVGNEKATQNPSIEDKRAQFPFPVFWFPNYGKLEDQKNKDGNKLDTNTSPKLMEEQPEKLKTIPVNFSGNDNHGTTPVEGKSGNQGVEKKAEKDVKVKNIPVLQVEDRGEKNAVESKNTCKNVHVEQKEESEKKYSGNYVKSRSASPRKASKLPPVCLRVDPLPRRKTGKGTSRSPSPPAGKSEAKQDISTGMQPTIESKGCPGQVGQNMPQSKITVPDASNNETSLISSSSDERDLCKKENASECDGETITVMKIMEESKEKKELSTTEAALLIQALYRGFEVRKWKPLEKLKLIAKVREQANAVRKQIHVLESSTELRNDEKQRVLVGETIMSLLLQLDTIQGLHPNVRDIRKSVARELVSIQERLDSLVKESRGGEKNPEPRNTGEASLPDVHCETEMQNGCVPAEPTDLPKEAEDPATVEKQLPAVERLEESIVAPSDSKFEKISHSTPTEDEGRRLEDRGDAEKLDETLALHVEFAKTPMTTDKKGDSEMKELPELLTQKELCQSQGEVSAEGKQSFDVHNAPSITTENKENLLGKDEDTIKQDDVYENSSLEDCTSLSTVDGSAPLDSKDQELGLGKDKDDVSSQGQPAVCPSAQEKSSLEDCTSLSTVDGSAPLDSKDQELGLGKDKDDVSSQGQPAVCPSAQEKRVEEATALHENNVNSYDEDVFSEPSNLPGIVLLSQETMERSDDENEDDGSNSPQEGSMVPDVVPSLSERVEDLCLGMKSDHTEEDCRELKATADVQEVPVNEEVAVKHLERGGAEDKTLKEENEKLREMIDKLIQEGKQQLTVISDLNGKVKNLERKLTKKKKLRMRGHRGLPKDVRCVV</sequence>
<name>A0A2G5CZZ8_AQUCA</name>
<feature type="compositionally biased region" description="Polar residues" evidence="3">
    <location>
        <begin position="288"/>
        <end position="298"/>
    </location>
</feature>
<feature type="region of interest" description="Disordered" evidence="3">
    <location>
        <begin position="665"/>
        <end position="685"/>
    </location>
</feature>
<feature type="compositionally biased region" description="Polar residues" evidence="3">
    <location>
        <begin position="824"/>
        <end position="839"/>
    </location>
</feature>
<feature type="compositionally biased region" description="Basic and acidic residues" evidence="3">
    <location>
        <begin position="845"/>
        <end position="860"/>
    </location>
</feature>
<feature type="compositionally biased region" description="Basic and acidic residues" evidence="3">
    <location>
        <begin position="346"/>
        <end position="358"/>
    </location>
</feature>
<dbReference type="Pfam" id="PF02179">
    <property type="entry name" value="BAG"/>
    <property type="match status" value="1"/>
</dbReference>
<dbReference type="EMBL" id="KZ305049">
    <property type="protein sequence ID" value="PIA36846.1"/>
    <property type="molecule type" value="Genomic_DNA"/>
</dbReference>
<dbReference type="GO" id="GO:0051087">
    <property type="term" value="F:protein-folding chaperone binding"/>
    <property type="evidence" value="ECO:0007669"/>
    <property type="project" value="InterPro"/>
</dbReference>